<evidence type="ECO:0000313" key="7">
    <source>
        <dbReference type="EMBL" id="MYL81552.1"/>
    </source>
</evidence>
<feature type="transmembrane region" description="Helical" evidence="6">
    <location>
        <begin position="294"/>
        <end position="317"/>
    </location>
</feature>
<evidence type="ECO:0000256" key="1">
    <source>
        <dbReference type="ARBA" id="ARBA00004141"/>
    </source>
</evidence>
<dbReference type="Gene3D" id="1.10.357.140">
    <property type="entry name" value="UbiA prenyltransferase"/>
    <property type="match status" value="1"/>
</dbReference>
<proteinExistence type="predicted"/>
<evidence type="ECO:0000256" key="3">
    <source>
        <dbReference type="ARBA" id="ARBA00022692"/>
    </source>
</evidence>
<keyword evidence="5 6" id="KW-0472">Membrane</keyword>
<dbReference type="Proteomes" id="UP000482487">
    <property type="component" value="Unassembled WGS sequence"/>
</dbReference>
<keyword evidence="3 6" id="KW-0812">Transmembrane</keyword>
<feature type="transmembrane region" description="Helical" evidence="6">
    <location>
        <begin position="82"/>
        <end position="103"/>
    </location>
</feature>
<feature type="transmembrane region" description="Helical" evidence="6">
    <location>
        <begin position="169"/>
        <end position="186"/>
    </location>
</feature>
<dbReference type="EMBL" id="WVUD01000001">
    <property type="protein sequence ID" value="MYL81552.1"/>
    <property type="molecule type" value="Genomic_DNA"/>
</dbReference>
<dbReference type="GO" id="GO:0016765">
    <property type="term" value="F:transferase activity, transferring alkyl or aryl (other than methyl) groups"/>
    <property type="evidence" value="ECO:0007669"/>
    <property type="project" value="InterPro"/>
</dbReference>
<feature type="transmembrane region" description="Helical" evidence="6">
    <location>
        <begin position="141"/>
        <end position="163"/>
    </location>
</feature>
<feature type="transmembrane region" description="Helical" evidence="6">
    <location>
        <begin position="329"/>
        <end position="346"/>
    </location>
</feature>
<keyword evidence="2" id="KW-1003">Cell membrane</keyword>
<dbReference type="AlphaFoldDB" id="A0A7C9MM80"/>
<comment type="subcellular location">
    <subcellularLocation>
        <location evidence="1">Membrane</location>
        <topology evidence="1">Multi-pass membrane protein</topology>
    </subcellularLocation>
</comment>
<dbReference type="Gene3D" id="1.20.120.1780">
    <property type="entry name" value="UbiA prenyltransferase"/>
    <property type="match status" value="1"/>
</dbReference>
<comment type="caution">
    <text evidence="7">The sequence shown here is derived from an EMBL/GenBank/DDBJ whole genome shotgun (WGS) entry which is preliminary data.</text>
</comment>
<dbReference type="InterPro" id="IPR044878">
    <property type="entry name" value="UbiA_sf"/>
</dbReference>
<accession>A0A7C9MM80</accession>
<feature type="transmembrane region" description="Helical" evidence="6">
    <location>
        <begin position="267"/>
        <end position="288"/>
    </location>
</feature>
<sequence length="347" mass="36236">MLLAACCRWSFSTTPTSTGCFAARRSRRTRPSRLKDVSCAASGKRGFALTVYLALSRTPHGLLDLAGPFCAALLCRGGLPPLPVVALGIVVVFAGYTAVYALNDIVDYRSDKRQLEASGADERVNYLDAAFIRHPLARGCLSLPGAIAWFLGWAVVAFIGAYALNPVCAVLLVLGCVLETAYCLLLTVTHLRALINGLVKALGPLAAAYAVVPDPSPWFLAGLVAWVFAWEIGGQNIPADWHDASRDAITGARTMPVVLGYARASRLAVVLLAVSLILSVPLLALSPLGVSAPLVLAAGLGGAWLVLPPALTLAATLEDAQAAALFNRASAYPALVLAVLVVALLTG</sequence>
<protein>
    <submittedName>
        <fullName evidence="7">Ubiquinone biosynthesis protein UbiA</fullName>
    </submittedName>
</protein>
<keyword evidence="4 6" id="KW-1133">Transmembrane helix</keyword>
<evidence type="ECO:0000256" key="2">
    <source>
        <dbReference type="ARBA" id="ARBA00022475"/>
    </source>
</evidence>
<keyword evidence="7" id="KW-0830">Ubiquinone</keyword>
<dbReference type="InterPro" id="IPR000537">
    <property type="entry name" value="UbiA_prenyltransferase"/>
</dbReference>
<dbReference type="Pfam" id="PF01040">
    <property type="entry name" value="UbiA"/>
    <property type="match status" value="1"/>
</dbReference>
<dbReference type="OrthoDB" id="4687096at2"/>
<keyword evidence="8" id="KW-1185">Reference proteome</keyword>
<reference evidence="7 8" key="1">
    <citation type="submission" date="2020-01" db="EMBL/GenBank/DDBJ databases">
        <title>Genome sequence of Desulfovibrio aerotolerans DSM 16695(T).</title>
        <authorList>
            <person name="Karnachuk O."/>
            <person name="Avakyan M."/>
            <person name="Mardanov A."/>
            <person name="Kadnikov V."/>
            <person name="Ravin N."/>
        </authorList>
    </citation>
    <scope>NUCLEOTIDE SEQUENCE [LARGE SCALE GENOMIC DNA]</scope>
    <source>
        <strain evidence="7 8">DSM 16695</strain>
    </source>
</reference>
<dbReference type="CDD" id="cd13956">
    <property type="entry name" value="PT_UbiA"/>
    <property type="match status" value="1"/>
</dbReference>
<evidence type="ECO:0000256" key="5">
    <source>
        <dbReference type="ARBA" id="ARBA00023136"/>
    </source>
</evidence>
<organism evidence="7 8">
    <name type="scientific">Solidesulfovibrio aerotolerans</name>
    <dbReference type="NCBI Taxonomy" id="295255"/>
    <lineage>
        <taxon>Bacteria</taxon>
        <taxon>Pseudomonadati</taxon>
        <taxon>Thermodesulfobacteriota</taxon>
        <taxon>Desulfovibrionia</taxon>
        <taxon>Desulfovibrionales</taxon>
        <taxon>Desulfovibrionaceae</taxon>
        <taxon>Solidesulfovibrio</taxon>
    </lineage>
</organism>
<name>A0A7C9MM80_9BACT</name>
<evidence type="ECO:0000313" key="8">
    <source>
        <dbReference type="Proteomes" id="UP000482487"/>
    </source>
</evidence>
<dbReference type="GO" id="GO:0016020">
    <property type="term" value="C:membrane"/>
    <property type="evidence" value="ECO:0007669"/>
    <property type="project" value="UniProtKB-SubCell"/>
</dbReference>
<evidence type="ECO:0000256" key="4">
    <source>
        <dbReference type="ARBA" id="ARBA00022989"/>
    </source>
</evidence>
<evidence type="ECO:0000256" key="6">
    <source>
        <dbReference type="SAM" id="Phobius"/>
    </source>
</evidence>
<gene>
    <name evidence="7" type="ORF">GTA51_00160</name>
</gene>